<dbReference type="AlphaFoldDB" id="A0A6A6J9T2"/>
<dbReference type="PANTHER" id="PTHR24148">
    <property type="entry name" value="ANKYRIN REPEAT DOMAIN-CONTAINING PROTEIN 39 HOMOLOG-RELATED"/>
    <property type="match status" value="1"/>
</dbReference>
<dbReference type="GeneID" id="54554900"/>
<dbReference type="Proteomes" id="UP000800097">
    <property type="component" value="Unassembled WGS sequence"/>
</dbReference>
<sequence>MSINYRPLQNPIKEIRLLELQPPSDDACSRLQARVVHVALESAKYTTLSYVWGDQSQGRIDIEITYCLTTKYGNVEAGIVKTTIGQNLGSALYHLRQPRPLMLWIDAICIDQENESEKTDQVKLMFQIYKGSIETIVWLGPPGPHTDVAMETMTDIGTQFGKFYFREFPELSASLCKREQHVKKGGDHKPSLYSAIKRLLESAEPMDDNGQPLDLFFLNMNNHVAKAGRDEDSGVLVGLRDLWSRTWWHRIWVIQEYVAAQQIRFLCGHAHITSEHMWLTATLYRAYTDQFLNQSLVAEDERCLPAFTTYDHPRIMEFRHDSQAMLLGRPLQYILETVHGQLQLQPPTDPRDNVYALLGLAADTLGVSPDYSRSLEDVFIDVTEALLLEVDGTRALVLCNPPVSSAELPSFAIDWRVIGENLYYFLNHRSLHSFQRPAAVTFQFMDVDELESRGPRIRLTGHTLSRVQRTTLSLGAIEERVRTLGYEEAKEYDFKVRFWHEWIMIAYELFCSLPQGTVPSNAVAATQEMVNIFANRMGVTNQMELNQAVAVALTVDAESAIRAWSHRVWLSRIDIFYRCRSPTATLFATENGLVGHISSPVEPDDHLVAFYGCNVPFVIREVERGVYRLVGPCVVPGLLSKRNADHILETETEEYVLV</sequence>
<organism evidence="2 3">
    <name type="scientific">Westerdykella ornata</name>
    <dbReference type="NCBI Taxonomy" id="318751"/>
    <lineage>
        <taxon>Eukaryota</taxon>
        <taxon>Fungi</taxon>
        <taxon>Dikarya</taxon>
        <taxon>Ascomycota</taxon>
        <taxon>Pezizomycotina</taxon>
        <taxon>Dothideomycetes</taxon>
        <taxon>Pleosporomycetidae</taxon>
        <taxon>Pleosporales</taxon>
        <taxon>Sporormiaceae</taxon>
        <taxon>Westerdykella</taxon>
    </lineage>
</organism>
<dbReference type="Pfam" id="PF06985">
    <property type="entry name" value="HET"/>
    <property type="match status" value="1"/>
</dbReference>
<dbReference type="OrthoDB" id="3553147at2759"/>
<feature type="domain" description="Heterokaryon incompatibility" evidence="1">
    <location>
        <begin position="45"/>
        <end position="256"/>
    </location>
</feature>
<dbReference type="PANTHER" id="PTHR24148:SF82">
    <property type="entry name" value="HETEROKARYON INCOMPATIBILITY DOMAIN-CONTAINING PROTEIN"/>
    <property type="match status" value="1"/>
</dbReference>
<accession>A0A6A6J9T2</accession>
<reference evidence="2" key="1">
    <citation type="journal article" date="2020" name="Stud. Mycol.">
        <title>101 Dothideomycetes genomes: a test case for predicting lifestyles and emergence of pathogens.</title>
        <authorList>
            <person name="Haridas S."/>
            <person name="Albert R."/>
            <person name="Binder M."/>
            <person name="Bloem J."/>
            <person name="Labutti K."/>
            <person name="Salamov A."/>
            <person name="Andreopoulos B."/>
            <person name="Baker S."/>
            <person name="Barry K."/>
            <person name="Bills G."/>
            <person name="Bluhm B."/>
            <person name="Cannon C."/>
            <person name="Castanera R."/>
            <person name="Culley D."/>
            <person name="Daum C."/>
            <person name="Ezra D."/>
            <person name="Gonzalez J."/>
            <person name="Henrissat B."/>
            <person name="Kuo A."/>
            <person name="Liang C."/>
            <person name="Lipzen A."/>
            <person name="Lutzoni F."/>
            <person name="Magnuson J."/>
            <person name="Mondo S."/>
            <person name="Nolan M."/>
            <person name="Ohm R."/>
            <person name="Pangilinan J."/>
            <person name="Park H.-J."/>
            <person name="Ramirez L."/>
            <person name="Alfaro M."/>
            <person name="Sun H."/>
            <person name="Tritt A."/>
            <person name="Yoshinaga Y."/>
            <person name="Zwiers L.-H."/>
            <person name="Turgeon B."/>
            <person name="Goodwin S."/>
            <person name="Spatafora J."/>
            <person name="Crous P."/>
            <person name="Grigoriev I."/>
        </authorList>
    </citation>
    <scope>NUCLEOTIDE SEQUENCE</scope>
    <source>
        <strain evidence="2">CBS 379.55</strain>
    </source>
</reference>
<dbReference type="InterPro" id="IPR010730">
    <property type="entry name" value="HET"/>
</dbReference>
<evidence type="ECO:0000259" key="1">
    <source>
        <dbReference type="Pfam" id="PF06985"/>
    </source>
</evidence>
<dbReference type="EMBL" id="ML986511">
    <property type="protein sequence ID" value="KAF2273331.1"/>
    <property type="molecule type" value="Genomic_DNA"/>
</dbReference>
<name>A0A6A6J9T2_WESOR</name>
<dbReference type="RefSeq" id="XP_033650870.1">
    <property type="nucleotide sequence ID" value="XM_033801725.1"/>
</dbReference>
<proteinExistence type="predicted"/>
<gene>
    <name evidence="2" type="ORF">EI97DRAFT_469719</name>
</gene>
<keyword evidence="3" id="KW-1185">Reference proteome</keyword>
<protein>
    <submittedName>
        <fullName evidence="2">HET-domain-containing protein</fullName>
    </submittedName>
</protein>
<evidence type="ECO:0000313" key="3">
    <source>
        <dbReference type="Proteomes" id="UP000800097"/>
    </source>
</evidence>
<dbReference type="InterPro" id="IPR052895">
    <property type="entry name" value="HetReg/Transcr_Mod"/>
</dbReference>
<evidence type="ECO:0000313" key="2">
    <source>
        <dbReference type="EMBL" id="KAF2273331.1"/>
    </source>
</evidence>